<dbReference type="PANTHER" id="PTHR22754:SF32">
    <property type="entry name" value="DISCO-INTERACTING PROTEIN 2"/>
    <property type="match status" value="1"/>
</dbReference>
<dbReference type="Gene3D" id="3.40.50.12780">
    <property type="entry name" value="N-terminal domain of ligase-like"/>
    <property type="match status" value="2"/>
</dbReference>
<dbReference type="InterPro" id="IPR056881">
    <property type="entry name" value="Mug62_dom"/>
</dbReference>
<dbReference type="GO" id="GO:0005829">
    <property type="term" value="C:cytosol"/>
    <property type="evidence" value="ECO:0007669"/>
    <property type="project" value="TreeGrafter"/>
</dbReference>
<dbReference type="SUPFAM" id="SSF56801">
    <property type="entry name" value="Acetyl-CoA synthetase-like"/>
    <property type="match status" value="2"/>
</dbReference>
<dbReference type="SMART" id="SM01137">
    <property type="entry name" value="DMAP_binding"/>
    <property type="match status" value="1"/>
</dbReference>
<feature type="region of interest" description="Disordered" evidence="1">
    <location>
        <begin position="45"/>
        <end position="81"/>
    </location>
</feature>
<dbReference type="Pfam" id="PF06464">
    <property type="entry name" value="DMAP_binding"/>
    <property type="match status" value="1"/>
</dbReference>
<dbReference type="InterPro" id="IPR025110">
    <property type="entry name" value="AMP-bd_C"/>
</dbReference>
<feature type="compositionally biased region" description="Basic and acidic residues" evidence="1">
    <location>
        <begin position="705"/>
        <end position="716"/>
    </location>
</feature>
<evidence type="ECO:0000259" key="2">
    <source>
        <dbReference type="PROSITE" id="PS51912"/>
    </source>
</evidence>
<keyword evidence="4" id="KW-1185">Reference proteome</keyword>
<name>A0A1G4K181_9SACH</name>
<sequence>MDFSIPSFLPNDAVRRLQEHVRDYKEGDLTSKGYIKKRQELLKEYTSSATSHHRSSSVRSTLSPKSKSHARNHSLASSTQSRVFDVDSSTVSRQGSSIYRVTTCKSNSFTAQSPTTSYTVMGDRALGPSYQPMIPLVPRKDPSPLIESLPSILRGRSQLYEKEIAFVSINRKIKESVVTWDKLYLRAERIAHEISKHKLYKMDKILLWYNKDEIIEYAVALMGCFIAGMIAVPVSFETYTMSDITQIVSLTSSKFVLISESCLRQIDNLHVANSTKIKLTKSDIFSRMTFVKTDELGTYTKAKKNTPTFDIPSVSYIEFTKTPLGRLSGVVMKHKTLSRQLETMASTLNSRSKVQWRKGDIRRSHKGQKSSSRYVILNSLDPTRSTGLILGLLFNIFTGNLMINVDESILQDPIGYENVINRYRVEILLNHQLQLKQVVINYLDNPVLTTSKKKSKIDLSCIKWCLTSCTTIDTEVSDMIVHKWLKNLGCLDASECYSPFLALLDFGGVFISTKDQLGSLDNFPVHSPKLQLQDELFIGKEELKDNIIKPSITAMINSSSSTKDYLRVASFGFPIPDATACIVNPDDQTLAPDLTVGELWISSPSIVDEFYQMDRINDFVFKAKLNYKKMFEIWQTVNSSIHSKIEGSSDRVSMITNICSPQTNFLRTKLMGFVHNGKLYILSNVEDMFLQNKLIRLPNWSHTSDVTRGKKTDEKSIAPTDPEDSISSRRVVQTFYLQHITENIVRMVDKVSELSVFELPNNREEHFLVMVVESSLARAAYSQYSQTSLESTEQTREVRDKKMNTFVEQIYKILWIFHRIQPFCILVVPPKTLPRRYCSLEVANSTVEKKFLSGELPSTFVKFQFDNVILDFIPHSSFYNESIFSEHLSTLRHSAMLESEEGLRSIKDVGCQTSGIDYREKSFDPREGLELTKFDNILEILEWRSDAQANNFAFSDGGSSNSPGSGTSHVHPRISWKGLNAIIAPFIKKIALSKTPLKRGDHVLIISDNSVEKVAIIMACFYCGLTVLPLEPLKDSNSQSEVSFLMNVIQSYKIKRIFVDFEMNAILEESTNISRNLKKFKHMLPKITVYSKIKKKSGQSPKDYKETLREKFGIKTSSLPKTEPCVIWIDRESDNYRDINVALRHKDLLNMCKIYKETLQLTSDNPIVSLCSHTIGMGFLQFCLMGIYIGATTFVFKQSEVTRDPKDFMIALQNLSVKDVILDPDMLYLVMDKGNSIISARSQSANEKSGSKLTKTTLRPDFLRNVQNIMVPFKGRPKFYAITNLLARYSSIVIDPMQINYVYHHSFNPLISLRSYLGIPPMDIYLDPTSLKEGIVKDVNPYAISPSELERCIHLQDCGIVPVCADVSIVNPETLEPCFENEFGEIWCCSEANAYDYYISKADAPFREVGSGGHKKGGKGGLAKDSFLSAQFKARAKGEKDNGLSYLRTGDLGFIKSVSTTDSRGNVLNLSLLYVLGSISETVEILGLTHFVADLEMTVKASHFSISSCIVAKAGGLLCCLLECRGKRVPEYSNLVPLIVAALLQKNGVVIDLCCFVRPNSLTYASKDWSKLRVTLLSDWLNQKLRIDEQVGVNFGENNSIYLLSDFERTSQ</sequence>
<dbReference type="OrthoDB" id="69964at2759"/>
<feature type="domain" description="DMAP1-binding" evidence="2">
    <location>
        <begin position="5"/>
        <end position="108"/>
    </location>
</feature>
<dbReference type="InterPro" id="IPR010506">
    <property type="entry name" value="DMAP1-bd"/>
</dbReference>
<dbReference type="Pfam" id="PF00501">
    <property type="entry name" value="AMP-binding"/>
    <property type="match status" value="1"/>
</dbReference>
<reference evidence="4" key="1">
    <citation type="submission" date="2016-03" db="EMBL/GenBank/DDBJ databases">
        <authorList>
            <person name="Devillers H."/>
        </authorList>
    </citation>
    <scope>NUCLEOTIDE SEQUENCE [LARGE SCALE GENOMIC DNA]</scope>
</reference>
<evidence type="ECO:0000313" key="3">
    <source>
        <dbReference type="EMBL" id="SCU97294.1"/>
    </source>
</evidence>
<evidence type="ECO:0000313" key="4">
    <source>
        <dbReference type="Proteomes" id="UP000191024"/>
    </source>
</evidence>
<dbReference type="Proteomes" id="UP000191024">
    <property type="component" value="Chromosome F"/>
</dbReference>
<dbReference type="PROSITE" id="PS51912">
    <property type="entry name" value="DMAP1_BIND"/>
    <property type="match status" value="1"/>
</dbReference>
<evidence type="ECO:0000256" key="1">
    <source>
        <dbReference type="SAM" id="MobiDB-lite"/>
    </source>
</evidence>
<dbReference type="PANTHER" id="PTHR22754">
    <property type="entry name" value="DISCO-INTERACTING PROTEIN 2 DIP2 -RELATED"/>
    <property type="match status" value="1"/>
</dbReference>
<proteinExistence type="predicted"/>
<organism evidence="3 4">
    <name type="scientific">Lachancea mirantina</name>
    <dbReference type="NCBI Taxonomy" id="1230905"/>
    <lineage>
        <taxon>Eukaryota</taxon>
        <taxon>Fungi</taxon>
        <taxon>Dikarya</taxon>
        <taxon>Ascomycota</taxon>
        <taxon>Saccharomycotina</taxon>
        <taxon>Saccharomycetes</taxon>
        <taxon>Saccharomycetales</taxon>
        <taxon>Saccharomycetaceae</taxon>
        <taxon>Lachancea</taxon>
    </lineage>
</organism>
<dbReference type="Pfam" id="PF23024">
    <property type="entry name" value="AMP-dom_DIP2-like"/>
    <property type="match status" value="1"/>
</dbReference>
<dbReference type="InterPro" id="IPR000873">
    <property type="entry name" value="AMP-dep_synth/lig_dom"/>
</dbReference>
<dbReference type="STRING" id="1230905.A0A1G4K181"/>
<dbReference type="Gene3D" id="3.40.50.980">
    <property type="match status" value="1"/>
</dbReference>
<dbReference type="EMBL" id="LT598467">
    <property type="protein sequence ID" value="SCU97294.1"/>
    <property type="molecule type" value="Genomic_DNA"/>
</dbReference>
<gene>
    <name evidence="3" type="ORF">LAMI_0F09538G</name>
</gene>
<protein>
    <submittedName>
        <fullName evidence="3">LAMI_0F09538g1_1</fullName>
    </submittedName>
</protein>
<feature type="region of interest" description="Disordered" evidence="1">
    <location>
        <begin position="705"/>
        <end position="725"/>
    </location>
</feature>
<dbReference type="InterPro" id="IPR042099">
    <property type="entry name" value="ANL_N_sf"/>
</dbReference>
<accession>A0A1G4K181</accession>
<dbReference type="Pfam" id="PF24919">
    <property type="entry name" value="Mug62"/>
    <property type="match status" value="1"/>
</dbReference>